<dbReference type="InterPro" id="IPR013102">
    <property type="entry name" value="PYNP_C"/>
</dbReference>
<dbReference type="Pfam" id="PF07831">
    <property type="entry name" value="PYNP_C"/>
    <property type="match status" value="1"/>
</dbReference>
<dbReference type="SMART" id="SM00941">
    <property type="entry name" value="PYNP_C"/>
    <property type="match status" value="1"/>
</dbReference>
<dbReference type="SUPFAM" id="SSF54680">
    <property type="entry name" value="Pyrimidine nucleoside phosphorylase C-terminal domain"/>
    <property type="match status" value="1"/>
</dbReference>
<organism evidence="3 4">
    <name type="scientific">Dietzia cinnamea</name>
    <dbReference type="NCBI Taxonomy" id="321318"/>
    <lineage>
        <taxon>Bacteria</taxon>
        <taxon>Bacillati</taxon>
        <taxon>Actinomycetota</taxon>
        <taxon>Actinomycetes</taxon>
        <taxon>Mycobacteriales</taxon>
        <taxon>Dietziaceae</taxon>
        <taxon>Dietzia</taxon>
    </lineage>
</organism>
<accession>A0ABV3YJH6</accession>
<keyword evidence="4" id="KW-1185">Reference proteome</keyword>
<evidence type="ECO:0000313" key="3">
    <source>
        <dbReference type="EMBL" id="MEX6464853.1"/>
    </source>
</evidence>
<evidence type="ECO:0000256" key="1">
    <source>
        <dbReference type="ARBA" id="ARBA00022679"/>
    </source>
</evidence>
<gene>
    <name evidence="3" type="ORF">AB6N35_10975</name>
</gene>
<proteinExistence type="predicted"/>
<name>A0ABV3YJH6_9ACTN</name>
<keyword evidence="1" id="KW-0808">Transferase</keyword>
<evidence type="ECO:0000259" key="2">
    <source>
        <dbReference type="SMART" id="SM00941"/>
    </source>
</evidence>
<reference evidence="4" key="1">
    <citation type="submission" date="2024-07" db="EMBL/GenBank/DDBJ databases">
        <title>Pseudomonas strain that inhibits Aeromonas fish pathogens.</title>
        <authorList>
            <person name="Wildschutte H."/>
        </authorList>
    </citation>
    <scope>NUCLEOTIDE SEQUENCE [LARGE SCALE GENOMIC DNA]</scope>
    <source>
        <strain evidence="4">n60</strain>
    </source>
</reference>
<dbReference type="InterPro" id="IPR036566">
    <property type="entry name" value="PYNP-like_C_sf"/>
</dbReference>
<dbReference type="EMBL" id="JBFTEZ010000002">
    <property type="protein sequence ID" value="MEX6464853.1"/>
    <property type="molecule type" value="Genomic_DNA"/>
</dbReference>
<comment type="caution">
    <text evidence="3">The sequence shown here is derived from an EMBL/GenBank/DDBJ whole genome shotgun (WGS) entry which is preliminary data.</text>
</comment>
<evidence type="ECO:0000313" key="4">
    <source>
        <dbReference type="Proteomes" id="UP001560293"/>
    </source>
</evidence>
<sequence>MSGAGRTGPGETVDHAAGVLLDRVEGEVVSAGDVVATVHAGDAARLPAAVDELRAALGTGPGRGPAGEVADRLRGW</sequence>
<feature type="domain" description="Pyrimidine nucleoside phosphorylase C-terminal" evidence="2">
    <location>
        <begin position="1"/>
        <end position="60"/>
    </location>
</feature>
<dbReference type="Proteomes" id="UP001560293">
    <property type="component" value="Unassembled WGS sequence"/>
</dbReference>
<dbReference type="Gene3D" id="3.90.1170.30">
    <property type="entry name" value="Pyrimidine nucleoside phosphorylase-like, C-terminal domain"/>
    <property type="match status" value="1"/>
</dbReference>
<protein>
    <recommendedName>
        <fullName evidence="2">Pyrimidine nucleoside phosphorylase C-terminal domain-containing protein</fullName>
    </recommendedName>
</protein>